<dbReference type="OrthoDB" id="31170at2759"/>
<keyword evidence="8" id="KW-0009">Actin-binding</keyword>
<dbReference type="SUPFAM" id="SSF118370">
    <property type="entry name" value="Vasodilator-stimulated phosphoprotein, VASP, tetramerisation domain"/>
    <property type="match status" value="1"/>
</dbReference>
<keyword evidence="10" id="KW-0966">Cell projection</keyword>
<evidence type="ECO:0000313" key="14">
    <source>
        <dbReference type="RefSeq" id="XP_035673755.1"/>
    </source>
</evidence>
<dbReference type="KEGG" id="bfo:118414090"/>
<feature type="compositionally biased region" description="Low complexity" evidence="11">
    <location>
        <begin position="463"/>
        <end position="478"/>
    </location>
</feature>
<comment type="similarity">
    <text evidence="4">Belongs to the Ena/VASP family.</text>
</comment>
<feature type="compositionally biased region" description="Low complexity" evidence="11">
    <location>
        <begin position="247"/>
        <end position="260"/>
    </location>
</feature>
<dbReference type="RefSeq" id="XP_035673755.1">
    <property type="nucleotide sequence ID" value="XM_035817862.1"/>
</dbReference>
<comment type="subcellular location">
    <subcellularLocation>
        <location evidence="2">Cell projection</location>
        <location evidence="2">Filopodium</location>
    </subcellularLocation>
    <subcellularLocation>
        <location evidence="3">Cell projection</location>
        <location evidence="3">Lamellipodium</location>
    </subcellularLocation>
    <subcellularLocation>
        <location evidence="1">Cytoplasm</location>
        <location evidence="1">Cytoskeleton</location>
    </subcellularLocation>
</comment>
<reference evidence="13" key="1">
    <citation type="journal article" date="2020" name="Nat. Ecol. Evol.">
        <title>Deeply conserved synteny resolves early events in vertebrate evolution.</title>
        <authorList>
            <person name="Simakov O."/>
            <person name="Marletaz F."/>
            <person name="Yue J.X."/>
            <person name="O'Connell B."/>
            <person name="Jenkins J."/>
            <person name="Brandt A."/>
            <person name="Calef R."/>
            <person name="Tung C.H."/>
            <person name="Huang T.K."/>
            <person name="Schmutz J."/>
            <person name="Satoh N."/>
            <person name="Yu J.K."/>
            <person name="Putnam N.H."/>
            <person name="Green R.E."/>
            <person name="Rokhsar D.S."/>
        </authorList>
    </citation>
    <scope>NUCLEOTIDE SEQUENCE [LARGE SCALE GENOMIC DNA]</scope>
    <source>
        <strain evidence="13">S238N-H82</strain>
    </source>
</reference>
<feature type="region of interest" description="Disordered" evidence="11">
    <location>
        <begin position="138"/>
        <end position="161"/>
    </location>
</feature>
<dbReference type="GeneID" id="118414090"/>
<evidence type="ECO:0000256" key="7">
    <source>
        <dbReference type="ARBA" id="ARBA00023036"/>
    </source>
</evidence>
<feature type="domain" description="WH1" evidence="12">
    <location>
        <begin position="24"/>
        <end position="137"/>
    </location>
</feature>
<dbReference type="SUPFAM" id="SSF50729">
    <property type="entry name" value="PH domain-like"/>
    <property type="match status" value="1"/>
</dbReference>
<dbReference type="InterPro" id="IPR000697">
    <property type="entry name" value="WH1/EVH1_dom"/>
</dbReference>
<dbReference type="PANTHER" id="PTHR11202:SF22">
    <property type="entry name" value="PROTEIN ENABLED"/>
    <property type="match status" value="1"/>
</dbReference>
<dbReference type="GO" id="GO:0005829">
    <property type="term" value="C:cytosol"/>
    <property type="evidence" value="ECO:0007669"/>
    <property type="project" value="UniProtKB-ARBA"/>
</dbReference>
<dbReference type="GO" id="GO:0030175">
    <property type="term" value="C:filopodium"/>
    <property type="evidence" value="ECO:0007669"/>
    <property type="project" value="UniProtKB-SubCell"/>
</dbReference>
<dbReference type="GO" id="GO:0007411">
    <property type="term" value="P:axon guidance"/>
    <property type="evidence" value="ECO:0000318"/>
    <property type="project" value="GO_Central"/>
</dbReference>
<feature type="compositionally biased region" description="Polar residues" evidence="11">
    <location>
        <begin position="396"/>
        <end position="410"/>
    </location>
</feature>
<reference evidence="14" key="2">
    <citation type="submission" date="2025-08" db="UniProtKB">
        <authorList>
            <consortium name="RefSeq"/>
        </authorList>
    </citation>
    <scope>IDENTIFICATION</scope>
    <source>
        <strain evidence="14">S238N-H82</strain>
        <tissue evidence="14">Testes</tissue>
    </source>
</reference>
<evidence type="ECO:0000256" key="6">
    <source>
        <dbReference type="ARBA" id="ARBA00022553"/>
    </source>
</evidence>
<feature type="compositionally biased region" description="Basic and acidic residues" evidence="11">
    <location>
        <begin position="412"/>
        <end position="421"/>
    </location>
</feature>
<evidence type="ECO:0000259" key="12">
    <source>
        <dbReference type="PROSITE" id="PS50229"/>
    </source>
</evidence>
<protein>
    <submittedName>
        <fullName evidence="14">Protein enabled homolog isoform X1</fullName>
    </submittedName>
</protein>
<dbReference type="CDD" id="cd01207">
    <property type="entry name" value="EVH1_Ena_VASP-like"/>
    <property type="match status" value="1"/>
</dbReference>
<dbReference type="SMART" id="SM00461">
    <property type="entry name" value="WH1"/>
    <property type="match status" value="1"/>
</dbReference>
<dbReference type="GO" id="GO:0017124">
    <property type="term" value="F:SH3 domain binding"/>
    <property type="evidence" value="ECO:0007669"/>
    <property type="project" value="UniProtKB-KW"/>
</dbReference>
<name>A0A9J7L151_BRAFL</name>
<dbReference type="GO" id="GO:0005856">
    <property type="term" value="C:cytoskeleton"/>
    <property type="evidence" value="ECO:0007669"/>
    <property type="project" value="UniProtKB-SubCell"/>
</dbReference>
<dbReference type="AlphaFoldDB" id="A0A9J7L151"/>
<dbReference type="Pfam" id="PF08776">
    <property type="entry name" value="VASP_tetra"/>
    <property type="match status" value="1"/>
</dbReference>
<dbReference type="PROSITE" id="PS50229">
    <property type="entry name" value="WH1"/>
    <property type="match status" value="1"/>
</dbReference>
<feature type="compositionally biased region" description="Pro residues" evidence="11">
    <location>
        <begin position="261"/>
        <end position="327"/>
    </location>
</feature>
<dbReference type="GO" id="GO:0003779">
    <property type="term" value="F:actin binding"/>
    <property type="evidence" value="ECO:0007669"/>
    <property type="project" value="UniProtKB-KW"/>
</dbReference>
<proteinExistence type="inferred from homology"/>
<dbReference type="PANTHER" id="PTHR11202">
    <property type="entry name" value="SPROUTY-RELATED, EVH1 DOMAIN-CONTAINING PROTEIN FAMILY MEMBER"/>
    <property type="match status" value="1"/>
</dbReference>
<evidence type="ECO:0000256" key="10">
    <source>
        <dbReference type="ARBA" id="ARBA00023273"/>
    </source>
</evidence>
<evidence type="ECO:0000256" key="5">
    <source>
        <dbReference type="ARBA" id="ARBA00022490"/>
    </source>
</evidence>
<dbReference type="GO" id="GO:0005886">
    <property type="term" value="C:plasma membrane"/>
    <property type="evidence" value="ECO:0000318"/>
    <property type="project" value="GO_Central"/>
</dbReference>
<keyword evidence="5" id="KW-0963">Cytoplasm</keyword>
<dbReference type="InterPro" id="IPR000156">
    <property type="entry name" value="Ran_bind_dom"/>
</dbReference>
<evidence type="ECO:0000313" key="13">
    <source>
        <dbReference type="Proteomes" id="UP000001554"/>
    </source>
</evidence>
<dbReference type="InterPro" id="IPR038023">
    <property type="entry name" value="VASP_sf"/>
</dbReference>
<dbReference type="Proteomes" id="UP000001554">
    <property type="component" value="Chromosome 1"/>
</dbReference>
<evidence type="ECO:0000256" key="8">
    <source>
        <dbReference type="ARBA" id="ARBA00023203"/>
    </source>
</evidence>
<dbReference type="InterPro" id="IPR011993">
    <property type="entry name" value="PH-like_dom_sf"/>
</dbReference>
<gene>
    <name evidence="14" type="primary">LOC118414090</name>
</gene>
<dbReference type="Gene3D" id="1.20.5.1160">
    <property type="entry name" value="Vasodilator-stimulated phosphoprotein"/>
    <property type="match status" value="1"/>
</dbReference>
<dbReference type="InterPro" id="IPR014885">
    <property type="entry name" value="VASP_tetra"/>
</dbReference>
<feature type="region of interest" description="Disordered" evidence="11">
    <location>
        <begin position="224"/>
        <end position="498"/>
    </location>
</feature>
<feature type="compositionally biased region" description="Basic and acidic residues" evidence="11">
    <location>
        <begin position="224"/>
        <end position="237"/>
    </location>
</feature>
<evidence type="ECO:0000256" key="4">
    <source>
        <dbReference type="ARBA" id="ARBA00009785"/>
    </source>
</evidence>
<evidence type="ECO:0000256" key="9">
    <source>
        <dbReference type="ARBA" id="ARBA00023212"/>
    </source>
</evidence>
<dbReference type="GO" id="GO:0008154">
    <property type="term" value="P:actin polymerization or depolymerization"/>
    <property type="evidence" value="ECO:0000318"/>
    <property type="project" value="GO_Central"/>
</dbReference>
<accession>A0A9J7L151</accession>
<feature type="compositionally biased region" description="Polar residues" evidence="11">
    <location>
        <begin position="427"/>
        <end position="439"/>
    </location>
</feature>
<evidence type="ECO:0000256" key="11">
    <source>
        <dbReference type="SAM" id="MobiDB-lite"/>
    </source>
</evidence>
<keyword evidence="6" id="KW-0597">Phosphoprotein</keyword>
<dbReference type="FunFam" id="2.30.29.30:FF:000047">
    <property type="entry name" value="vasodilator-stimulated phosphoprotein isoform X2"/>
    <property type="match status" value="1"/>
</dbReference>
<dbReference type="GO" id="GO:0005925">
    <property type="term" value="C:focal adhesion"/>
    <property type="evidence" value="ECO:0000318"/>
    <property type="project" value="GO_Central"/>
</dbReference>
<dbReference type="PRINTS" id="PR01217">
    <property type="entry name" value="PRICHEXTENSN"/>
</dbReference>
<dbReference type="SMART" id="SM00160">
    <property type="entry name" value="RanBD"/>
    <property type="match status" value="1"/>
</dbReference>
<evidence type="ECO:0000256" key="2">
    <source>
        <dbReference type="ARBA" id="ARBA00004486"/>
    </source>
</evidence>
<keyword evidence="13" id="KW-1185">Reference proteome</keyword>
<organism evidence="13 14">
    <name type="scientific">Branchiostoma floridae</name>
    <name type="common">Florida lancelet</name>
    <name type="synonym">Amphioxus</name>
    <dbReference type="NCBI Taxonomy" id="7739"/>
    <lineage>
        <taxon>Eukaryota</taxon>
        <taxon>Metazoa</taxon>
        <taxon>Chordata</taxon>
        <taxon>Cephalochordata</taxon>
        <taxon>Leptocardii</taxon>
        <taxon>Amphioxiformes</taxon>
        <taxon>Branchiostomatidae</taxon>
        <taxon>Branchiostoma</taxon>
    </lineage>
</organism>
<dbReference type="GO" id="GO:0030027">
    <property type="term" value="C:lamellipodium"/>
    <property type="evidence" value="ECO:0007669"/>
    <property type="project" value="UniProtKB-SubCell"/>
</dbReference>
<dbReference type="OMA" id="YESPRIC"/>
<evidence type="ECO:0000256" key="3">
    <source>
        <dbReference type="ARBA" id="ARBA00004510"/>
    </source>
</evidence>
<dbReference type="Pfam" id="PF00568">
    <property type="entry name" value="WH1"/>
    <property type="match status" value="1"/>
</dbReference>
<sequence>MEDASLQDMAEEPEEIIQLKKVLQQALGEVSIAQSRASVMIYDDANKKWIPAGGSSGISRVHIYHHQVNSTYRVVGRKQNDHQVVINCAILKGLKYNQATPTFHQWRDARQVYGLNFGSKEDADVFAQAMLSALEALSQQGSGPRPPNQTPGANPAPSAQQYQVYQNQQLQGQYQNVNGPSIEEEERIRWGQDDQAISPYPQQREQQMREQQMAAQINRARELMEQERAREREREKGPQAGEWSPATSQPSGPVQSQSPAPAAPTPPTPPQPPTTTAPPPAPPSPPAPPTPPTQPAAGGAPPPPPGPPPPPKTGGPPPPPPPPPPNLAPNTPLGGGAGGLAQALAAAKLRRVSRSDSDADNMSPAEKARSSGGVPAIPGGMMDEMAARLAQRRRPINNNTQRRAAQNVSINPERRVQKEQEEGGGDTKSSPNAKVNSTDAKGRPWENRSPNKFGATGRSDSTNGSNKGPSNGGSQSPKFTRTSSVNGGSPPLEGDLDRLKQEILAEVRKEVSKMKEEIIDAIRQEIRAEFNRR</sequence>
<evidence type="ECO:0000256" key="1">
    <source>
        <dbReference type="ARBA" id="ARBA00004245"/>
    </source>
</evidence>
<keyword evidence="9" id="KW-0206">Cytoskeleton</keyword>
<keyword evidence="7" id="KW-0729">SH3-binding</keyword>
<dbReference type="Gene3D" id="2.30.29.30">
    <property type="entry name" value="Pleckstrin-homology domain (PH domain)/Phosphotyrosine-binding domain (PTB)"/>
    <property type="match status" value="1"/>
</dbReference>